<keyword evidence="8" id="KW-1185">Reference proteome</keyword>
<dbReference type="InterPro" id="IPR039218">
    <property type="entry name" value="REM_fam"/>
</dbReference>
<accession>A0A5J9TQR6</accession>
<sequence length="387" mass="43441">MASSGDRGASKPNHLSLLLPFTHTSLRVPDELAEEIGDGEACLVGPSSRIWHVKVEQDGDGAFFGRGWPEFAAACGVGAGWLVLRHRGRGLVTIKTYDARGFLSDKGSSPPHPTADATTRRKNTLCRPPQFLTMLTQEFMEKLPIPAEFVKQYIPKDHMQHNISTIDPLEMERFPIQLEMNRPHVFFTSGWSQYLASHGTTNPHDTTLLLKYDEGHLLYLFDVDLSPSQILTIFFSYQVSNLPAMGEEHVASIQKSNTILPRIEEQENLEACIASSKKASSRRESSYSTKSPYWMRKELNANTIKKELSLAKLFCDAIKLQGPCTITLKTSTNNSGWQVSGYPRKDGSYTIRRGWRGFCRLNNLKEGDTCNFLVTKPTEWDVVVTRG</sequence>
<dbReference type="PROSITE" id="PS50863">
    <property type="entry name" value="B3"/>
    <property type="match status" value="1"/>
</dbReference>
<dbReference type="PANTHER" id="PTHR31674:SF86">
    <property type="entry name" value="B3 DOMAIN-CONTAINING PROTEIN OS04G0347400-RELATED"/>
    <property type="match status" value="1"/>
</dbReference>
<dbReference type="Gene3D" id="2.40.330.10">
    <property type="entry name" value="DNA-binding pseudobarrel domain"/>
    <property type="match status" value="3"/>
</dbReference>
<dbReference type="Gramene" id="TVU13723">
    <property type="protein sequence ID" value="TVU13723"/>
    <property type="gene ID" value="EJB05_37146"/>
</dbReference>
<evidence type="ECO:0000256" key="3">
    <source>
        <dbReference type="ARBA" id="ARBA00023125"/>
    </source>
</evidence>
<dbReference type="InterPro" id="IPR015300">
    <property type="entry name" value="DNA-bd_pseudobarrel_sf"/>
</dbReference>
<dbReference type="GO" id="GO:0005634">
    <property type="term" value="C:nucleus"/>
    <property type="evidence" value="ECO:0007669"/>
    <property type="project" value="UniProtKB-SubCell"/>
</dbReference>
<dbReference type="InterPro" id="IPR003340">
    <property type="entry name" value="B3_DNA-bd"/>
</dbReference>
<name>A0A5J9TQR6_9POAL</name>
<dbReference type="OrthoDB" id="1109907at2759"/>
<dbReference type="GO" id="GO:0003677">
    <property type="term" value="F:DNA binding"/>
    <property type="evidence" value="ECO:0007669"/>
    <property type="project" value="UniProtKB-KW"/>
</dbReference>
<keyword evidence="3" id="KW-0238">DNA-binding</keyword>
<evidence type="ECO:0000259" key="6">
    <source>
        <dbReference type="PROSITE" id="PS50863"/>
    </source>
</evidence>
<evidence type="ECO:0000313" key="7">
    <source>
        <dbReference type="EMBL" id="TVU13723.1"/>
    </source>
</evidence>
<evidence type="ECO:0000256" key="5">
    <source>
        <dbReference type="ARBA" id="ARBA00023242"/>
    </source>
</evidence>
<proteinExistence type="predicted"/>
<reference evidence="7 8" key="1">
    <citation type="journal article" date="2019" name="Sci. Rep.">
        <title>A high-quality genome of Eragrostis curvula grass provides insights into Poaceae evolution and supports new strategies to enhance forage quality.</title>
        <authorList>
            <person name="Carballo J."/>
            <person name="Santos B.A.C.M."/>
            <person name="Zappacosta D."/>
            <person name="Garbus I."/>
            <person name="Selva J.P."/>
            <person name="Gallo C.A."/>
            <person name="Diaz A."/>
            <person name="Albertini E."/>
            <person name="Caccamo M."/>
            <person name="Echenique V."/>
        </authorList>
    </citation>
    <scope>NUCLEOTIDE SEQUENCE [LARGE SCALE GENOMIC DNA]</scope>
    <source>
        <strain evidence="8">cv. Victoria</strain>
        <tissue evidence="7">Leaf</tissue>
    </source>
</reference>
<keyword evidence="4" id="KW-0804">Transcription</keyword>
<organism evidence="7 8">
    <name type="scientific">Eragrostis curvula</name>
    <name type="common">weeping love grass</name>
    <dbReference type="NCBI Taxonomy" id="38414"/>
    <lineage>
        <taxon>Eukaryota</taxon>
        <taxon>Viridiplantae</taxon>
        <taxon>Streptophyta</taxon>
        <taxon>Embryophyta</taxon>
        <taxon>Tracheophyta</taxon>
        <taxon>Spermatophyta</taxon>
        <taxon>Magnoliopsida</taxon>
        <taxon>Liliopsida</taxon>
        <taxon>Poales</taxon>
        <taxon>Poaceae</taxon>
        <taxon>PACMAD clade</taxon>
        <taxon>Chloridoideae</taxon>
        <taxon>Eragrostideae</taxon>
        <taxon>Eragrostidinae</taxon>
        <taxon>Eragrostis</taxon>
    </lineage>
</organism>
<dbReference type="EMBL" id="RWGY01000031">
    <property type="protein sequence ID" value="TVU13723.1"/>
    <property type="molecule type" value="Genomic_DNA"/>
</dbReference>
<dbReference type="CDD" id="cd10017">
    <property type="entry name" value="B3_DNA"/>
    <property type="match status" value="2"/>
</dbReference>
<evidence type="ECO:0000256" key="1">
    <source>
        <dbReference type="ARBA" id="ARBA00004123"/>
    </source>
</evidence>
<evidence type="ECO:0000256" key="4">
    <source>
        <dbReference type="ARBA" id="ARBA00023163"/>
    </source>
</evidence>
<dbReference type="Pfam" id="PF02362">
    <property type="entry name" value="B3"/>
    <property type="match status" value="1"/>
</dbReference>
<dbReference type="Proteomes" id="UP000324897">
    <property type="component" value="Unassembled WGS sequence"/>
</dbReference>
<comment type="subcellular location">
    <subcellularLocation>
        <location evidence="1">Nucleus</location>
    </subcellularLocation>
</comment>
<dbReference type="PANTHER" id="PTHR31674">
    <property type="entry name" value="B3 DOMAIN-CONTAINING PROTEIN REM-LIKE 3-RELATED"/>
    <property type="match status" value="1"/>
</dbReference>
<feature type="domain" description="TF-B3" evidence="6">
    <location>
        <begin position="293"/>
        <end position="387"/>
    </location>
</feature>
<dbReference type="AlphaFoldDB" id="A0A5J9TQR6"/>
<dbReference type="SUPFAM" id="SSF101936">
    <property type="entry name" value="DNA-binding pseudobarrel domain"/>
    <property type="match status" value="3"/>
</dbReference>
<keyword evidence="2" id="KW-0805">Transcription regulation</keyword>
<evidence type="ECO:0000256" key="2">
    <source>
        <dbReference type="ARBA" id="ARBA00023015"/>
    </source>
</evidence>
<gene>
    <name evidence="7" type="ORF">EJB05_37146</name>
</gene>
<evidence type="ECO:0000313" key="8">
    <source>
        <dbReference type="Proteomes" id="UP000324897"/>
    </source>
</evidence>
<protein>
    <recommendedName>
        <fullName evidence="6">TF-B3 domain-containing protein</fullName>
    </recommendedName>
</protein>
<keyword evidence="5" id="KW-0539">Nucleus</keyword>
<comment type="caution">
    <text evidence="7">The sequence shown here is derived from an EMBL/GenBank/DDBJ whole genome shotgun (WGS) entry which is preliminary data.</text>
</comment>
<feature type="non-terminal residue" evidence="7">
    <location>
        <position position="1"/>
    </location>
</feature>